<dbReference type="InterPro" id="IPR021139">
    <property type="entry name" value="NYN"/>
</dbReference>
<gene>
    <name evidence="3" type="ORF">NCTC7911_01465</name>
</gene>
<reference evidence="3 4" key="1">
    <citation type="submission" date="2018-06" db="EMBL/GenBank/DDBJ databases">
        <authorList>
            <consortium name="Pathogen Informatics"/>
            <person name="Doyle S."/>
        </authorList>
    </citation>
    <scope>NUCLEOTIDE SEQUENCE [LARGE SCALE GENOMIC DNA]</scope>
    <source>
        <strain evidence="3 4">NCTC7911</strain>
    </source>
</reference>
<keyword evidence="4" id="KW-1185">Reference proteome</keyword>
<dbReference type="GeneID" id="302270055"/>
<dbReference type="RefSeq" id="WP_115247656.1">
    <property type="nucleotide sequence ID" value="NZ_UGQC01000001.1"/>
</dbReference>
<evidence type="ECO:0000256" key="1">
    <source>
        <dbReference type="SAM" id="MobiDB-lite"/>
    </source>
</evidence>
<proteinExistence type="predicted"/>
<dbReference type="Gene3D" id="3.30.420.610">
    <property type="entry name" value="LOTUS domain-like"/>
    <property type="match status" value="1"/>
</dbReference>
<sequence>MLKNIAILIDADNVSHQKIDWIFDKIGTLGTITAKRIYGDFTKPHLSSWESAILKYAIEKKHQTSYSTGKNSSDLALAIDAIDLWHTGRHDAFCIISSDSDFIGLALRLRQGNIQVFGFGENKTIKEFTIACDEFFEIPSEQANDSITTKAIKEDKINQANTQSITKKKVDLKPDNKTQELSKPKNNPLTSEQLKKHTLLISAIKDSIDKNINKINGYSEFKKVTQYLNANYPTIKASDYGYAKWRSLLNQLDFFEIKTVNEVLCIRTRAPHIAPIKQSTPQIKYITKSLKHKIMLMIDKAPVKDKYGYTDLNYIEEQLKIMNINIEDYHCKDIKSFLRKVGCILKD</sequence>
<evidence type="ECO:0000313" key="3">
    <source>
        <dbReference type="EMBL" id="STZ00081.1"/>
    </source>
</evidence>
<dbReference type="PANTHER" id="PTHR35811:SF1">
    <property type="entry name" value="HTH OST-TYPE DOMAIN-CONTAINING PROTEIN"/>
    <property type="match status" value="1"/>
</dbReference>
<dbReference type="CDD" id="cd10146">
    <property type="entry name" value="LabA_like_C"/>
    <property type="match status" value="1"/>
</dbReference>
<dbReference type="InterPro" id="IPR041966">
    <property type="entry name" value="LOTUS-like"/>
</dbReference>
<feature type="region of interest" description="Disordered" evidence="1">
    <location>
        <begin position="165"/>
        <end position="189"/>
    </location>
</feature>
<dbReference type="PANTHER" id="PTHR35811">
    <property type="entry name" value="SLR1870 PROTEIN"/>
    <property type="match status" value="1"/>
</dbReference>
<dbReference type="Gene3D" id="3.40.50.1010">
    <property type="entry name" value="5'-nuclease"/>
    <property type="match status" value="1"/>
</dbReference>
<evidence type="ECO:0000259" key="2">
    <source>
        <dbReference type="Pfam" id="PF01936"/>
    </source>
</evidence>
<protein>
    <submittedName>
        <fullName evidence="3">NYN domain</fullName>
    </submittedName>
</protein>
<dbReference type="Proteomes" id="UP000254107">
    <property type="component" value="Unassembled WGS sequence"/>
</dbReference>
<evidence type="ECO:0000313" key="4">
    <source>
        <dbReference type="Proteomes" id="UP000254107"/>
    </source>
</evidence>
<feature type="compositionally biased region" description="Basic and acidic residues" evidence="1">
    <location>
        <begin position="168"/>
        <end position="183"/>
    </location>
</feature>
<dbReference type="GO" id="GO:0004540">
    <property type="term" value="F:RNA nuclease activity"/>
    <property type="evidence" value="ECO:0007669"/>
    <property type="project" value="InterPro"/>
</dbReference>
<feature type="domain" description="NYN" evidence="2">
    <location>
        <begin position="4"/>
        <end position="138"/>
    </location>
</feature>
<dbReference type="Pfam" id="PF01936">
    <property type="entry name" value="NYN"/>
    <property type="match status" value="1"/>
</dbReference>
<accession>A0A378QHE7</accession>
<dbReference type="CDD" id="cd11297">
    <property type="entry name" value="PIN_LabA-like_N_1"/>
    <property type="match status" value="1"/>
</dbReference>
<dbReference type="EMBL" id="UGQC01000001">
    <property type="protein sequence ID" value="STZ00081.1"/>
    <property type="molecule type" value="Genomic_DNA"/>
</dbReference>
<dbReference type="AlphaFoldDB" id="A0A378QHE7"/>
<organism evidence="3 4">
    <name type="scientific">Moraxella lacunata</name>
    <dbReference type="NCBI Taxonomy" id="477"/>
    <lineage>
        <taxon>Bacteria</taxon>
        <taxon>Pseudomonadati</taxon>
        <taxon>Pseudomonadota</taxon>
        <taxon>Gammaproteobacteria</taxon>
        <taxon>Moraxellales</taxon>
        <taxon>Moraxellaceae</taxon>
        <taxon>Moraxella</taxon>
    </lineage>
</organism>
<name>A0A378QHE7_MORLA</name>